<comment type="caution">
    <text evidence="1">The sequence shown here is derived from an EMBL/GenBank/DDBJ whole genome shotgun (WGS) entry which is preliminary data.</text>
</comment>
<evidence type="ECO:0000313" key="1">
    <source>
        <dbReference type="EMBL" id="MPC94672.1"/>
    </source>
</evidence>
<proteinExistence type="predicted"/>
<dbReference type="AlphaFoldDB" id="A0A5B7JEQ1"/>
<accession>A0A5B7JEQ1</accession>
<gene>
    <name evidence="1" type="ORF">E2C01_089851</name>
</gene>
<dbReference type="Proteomes" id="UP000324222">
    <property type="component" value="Unassembled WGS sequence"/>
</dbReference>
<organism evidence="1 2">
    <name type="scientific">Portunus trituberculatus</name>
    <name type="common">Swimming crab</name>
    <name type="synonym">Neptunus trituberculatus</name>
    <dbReference type="NCBI Taxonomy" id="210409"/>
    <lineage>
        <taxon>Eukaryota</taxon>
        <taxon>Metazoa</taxon>
        <taxon>Ecdysozoa</taxon>
        <taxon>Arthropoda</taxon>
        <taxon>Crustacea</taxon>
        <taxon>Multicrustacea</taxon>
        <taxon>Malacostraca</taxon>
        <taxon>Eumalacostraca</taxon>
        <taxon>Eucarida</taxon>
        <taxon>Decapoda</taxon>
        <taxon>Pleocyemata</taxon>
        <taxon>Brachyura</taxon>
        <taxon>Eubrachyura</taxon>
        <taxon>Portunoidea</taxon>
        <taxon>Portunidae</taxon>
        <taxon>Portuninae</taxon>
        <taxon>Portunus</taxon>
    </lineage>
</organism>
<sequence length="65" mass="7192">MSSVDTDKYSAGNVRPAAVSKAKAMAVPIKHIMAKAGWSREATFAKYYNKEIILVHDLFQDAVLH</sequence>
<dbReference type="EMBL" id="VSRR010099493">
    <property type="protein sequence ID" value="MPC94672.1"/>
    <property type="molecule type" value="Genomic_DNA"/>
</dbReference>
<keyword evidence="2" id="KW-1185">Reference proteome</keyword>
<evidence type="ECO:0000313" key="2">
    <source>
        <dbReference type="Proteomes" id="UP000324222"/>
    </source>
</evidence>
<protein>
    <submittedName>
        <fullName evidence="1">Uncharacterized protein</fullName>
    </submittedName>
</protein>
<name>A0A5B7JEQ1_PORTR</name>
<reference evidence="1 2" key="1">
    <citation type="submission" date="2019-05" db="EMBL/GenBank/DDBJ databases">
        <title>Another draft genome of Portunus trituberculatus and its Hox gene families provides insights of decapod evolution.</title>
        <authorList>
            <person name="Jeong J.-H."/>
            <person name="Song I."/>
            <person name="Kim S."/>
            <person name="Choi T."/>
            <person name="Kim D."/>
            <person name="Ryu S."/>
            <person name="Kim W."/>
        </authorList>
    </citation>
    <scope>NUCLEOTIDE SEQUENCE [LARGE SCALE GENOMIC DNA]</scope>
    <source>
        <tissue evidence="1">Muscle</tissue>
    </source>
</reference>